<dbReference type="RefSeq" id="WP_237231309.1">
    <property type="nucleotide sequence ID" value="NZ_JAKKDV010000002.1"/>
</dbReference>
<gene>
    <name evidence="1" type="ORF">L3X39_08285</name>
</gene>
<dbReference type="Proteomes" id="UP001200022">
    <property type="component" value="Unassembled WGS sequence"/>
</dbReference>
<evidence type="ECO:0000313" key="2">
    <source>
        <dbReference type="Proteomes" id="UP001200022"/>
    </source>
</evidence>
<reference evidence="1 2" key="1">
    <citation type="submission" date="2022-01" db="EMBL/GenBank/DDBJ databases">
        <title>Draft genome sequence of Sabulilitoribacter multivorans KCTC 32326.</title>
        <authorList>
            <person name="Oh J.-S."/>
        </authorList>
    </citation>
    <scope>NUCLEOTIDE SEQUENCE [LARGE SCALE GENOMIC DNA]</scope>
    <source>
        <strain evidence="1 2">M-M16</strain>
    </source>
</reference>
<accession>A0ABS9IIQ8</accession>
<proteinExistence type="predicted"/>
<comment type="caution">
    <text evidence="1">The sequence shown here is derived from an EMBL/GenBank/DDBJ whole genome shotgun (WGS) entry which is preliminary data.</text>
</comment>
<protein>
    <submittedName>
        <fullName evidence="1">Uncharacterized protein</fullName>
    </submittedName>
</protein>
<name>A0ABS9IIQ8_9FLAO</name>
<keyword evidence="2" id="KW-1185">Reference proteome</keyword>
<sequence>MKKPGDKISAIDLKSSWEDILSTFDLLIENGHKLRPIRFLIRHIIEKGYSNDLYAGSSLWSLLISLPKDMTIDFSKTLRVEIDQLTSTVSFVYHSQLPRRETPEWKEECQLTEIVDTFDYFIENQKDWKKIKNTTRQQGV</sequence>
<dbReference type="EMBL" id="JAKKDV010000002">
    <property type="protein sequence ID" value="MCF7560634.1"/>
    <property type="molecule type" value="Genomic_DNA"/>
</dbReference>
<organism evidence="1 2">
    <name type="scientific">Flaviramulus multivorans</name>
    <dbReference type="NCBI Taxonomy" id="1304750"/>
    <lineage>
        <taxon>Bacteria</taxon>
        <taxon>Pseudomonadati</taxon>
        <taxon>Bacteroidota</taxon>
        <taxon>Flavobacteriia</taxon>
        <taxon>Flavobacteriales</taxon>
        <taxon>Flavobacteriaceae</taxon>
        <taxon>Flaviramulus</taxon>
    </lineage>
</organism>
<evidence type="ECO:0000313" key="1">
    <source>
        <dbReference type="EMBL" id="MCF7560634.1"/>
    </source>
</evidence>